<keyword evidence="12" id="KW-0175">Coiled coil</keyword>
<feature type="transmembrane region" description="Helical" evidence="13">
    <location>
        <begin position="722"/>
        <end position="743"/>
    </location>
</feature>
<dbReference type="Pfam" id="PF12796">
    <property type="entry name" value="Ank_2"/>
    <property type="match status" value="2"/>
</dbReference>
<dbReference type="Gene3D" id="1.25.40.20">
    <property type="entry name" value="Ankyrin repeat-containing domain"/>
    <property type="match status" value="2"/>
</dbReference>
<feature type="coiled-coil region" evidence="12">
    <location>
        <begin position="867"/>
        <end position="905"/>
    </location>
</feature>
<proteinExistence type="predicted"/>
<dbReference type="InterPro" id="IPR052076">
    <property type="entry name" value="TRP_cation_channel"/>
</dbReference>
<dbReference type="SUPFAM" id="SSF48403">
    <property type="entry name" value="Ankyrin repeat"/>
    <property type="match status" value="2"/>
</dbReference>
<organism evidence="15 16">
    <name type="scientific">Rhynocoris fuscipes</name>
    <dbReference type="NCBI Taxonomy" id="488301"/>
    <lineage>
        <taxon>Eukaryota</taxon>
        <taxon>Metazoa</taxon>
        <taxon>Ecdysozoa</taxon>
        <taxon>Arthropoda</taxon>
        <taxon>Hexapoda</taxon>
        <taxon>Insecta</taxon>
        <taxon>Pterygota</taxon>
        <taxon>Neoptera</taxon>
        <taxon>Paraneoptera</taxon>
        <taxon>Hemiptera</taxon>
        <taxon>Heteroptera</taxon>
        <taxon>Panheteroptera</taxon>
        <taxon>Cimicomorpha</taxon>
        <taxon>Reduviidae</taxon>
        <taxon>Harpactorinae</taxon>
        <taxon>Harpactorini</taxon>
        <taxon>Rhynocoris</taxon>
    </lineage>
</organism>
<evidence type="ECO:0000256" key="8">
    <source>
        <dbReference type="ARBA" id="ARBA00023065"/>
    </source>
</evidence>
<evidence type="ECO:0000256" key="13">
    <source>
        <dbReference type="SAM" id="Phobius"/>
    </source>
</evidence>
<comment type="caution">
    <text evidence="15">The sequence shown here is derived from an EMBL/GenBank/DDBJ whole genome shotgun (WGS) entry which is preliminary data.</text>
</comment>
<evidence type="ECO:0000256" key="12">
    <source>
        <dbReference type="SAM" id="Coils"/>
    </source>
</evidence>
<accession>A0AAW1CK61</accession>
<evidence type="ECO:0000256" key="6">
    <source>
        <dbReference type="ARBA" id="ARBA00022989"/>
    </source>
</evidence>
<keyword evidence="7 11" id="KW-0040">ANK repeat</keyword>
<name>A0AAW1CK61_9HEMI</name>
<keyword evidence="5" id="KW-0677">Repeat</keyword>
<dbReference type="InterPro" id="IPR002110">
    <property type="entry name" value="Ankyrin_rpt"/>
</dbReference>
<dbReference type="GO" id="GO:0005216">
    <property type="term" value="F:monoatomic ion channel activity"/>
    <property type="evidence" value="ECO:0007669"/>
    <property type="project" value="InterPro"/>
</dbReference>
<dbReference type="Pfam" id="PF00023">
    <property type="entry name" value="Ank"/>
    <property type="match status" value="1"/>
</dbReference>
<reference evidence="15 16" key="1">
    <citation type="submission" date="2022-12" db="EMBL/GenBank/DDBJ databases">
        <title>Chromosome-level genome assembly of true bugs.</title>
        <authorList>
            <person name="Ma L."/>
            <person name="Li H."/>
        </authorList>
    </citation>
    <scope>NUCLEOTIDE SEQUENCE [LARGE SCALE GENOMIC DNA]</scope>
    <source>
        <strain evidence="15">Lab_2022b</strain>
    </source>
</reference>
<feature type="repeat" description="ANK" evidence="11">
    <location>
        <begin position="124"/>
        <end position="158"/>
    </location>
</feature>
<evidence type="ECO:0000313" key="16">
    <source>
        <dbReference type="Proteomes" id="UP001461498"/>
    </source>
</evidence>
<evidence type="ECO:0000256" key="11">
    <source>
        <dbReference type="PROSITE-ProRule" id="PRU00023"/>
    </source>
</evidence>
<dbReference type="PANTHER" id="PTHR47143:SF4">
    <property type="entry name" value="TRANSIENT RECEPTOR POTENTIAL CATION CHANNEL PROTEIN PAINLESS"/>
    <property type="match status" value="1"/>
</dbReference>
<evidence type="ECO:0000256" key="1">
    <source>
        <dbReference type="ARBA" id="ARBA00004141"/>
    </source>
</evidence>
<keyword evidence="6 13" id="KW-1133">Transmembrane helix</keyword>
<keyword evidence="3" id="KW-0716">Sensory transduction</keyword>
<keyword evidence="4 13" id="KW-0812">Transmembrane</keyword>
<evidence type="ECO:0000256" key="7">
    <source>
        <dbReference type="ARBA" id="ARBA00023043"/>
    </source>
</evidence>
<feature type="transmembrane region" description="Helical" evidence="13">
    <location>
        <begin position="658"/>
        <end position="677"/>
    </location>
</feature>
<feature type="repeat" description="ANK" evidence="11">
    <location>
        <begin position="159"/>
        <end position="191"/>
    </location>
</feature>
<feature type="repeat" description="ANK" evidence="11">
    <location>
        <begin position="373"/>
        <end position="405"/>
    </location>
</feature>
<evidence type="ECO:0000313" key="15">
    <source>
        <dbReference type="EMBL" id="KAK9497845.1"/>
    </source>
</evidence>
<feature type="transmembrane region" description="Helical" evidence="13">
    <location>
        <begin position="510"/>
        <end position="533"/>
    </location>
</feature>
<keyword evidence="8" id="KW-0406">Ion transport</keyword>
<dbReference type="EMBL" id="JAPXFL010000013">
    <property type="protein sequence ID" value="KAK9497845.1"/>
    <property type="molecule type" value="Genomic_DNA"/>
</dbReference>
<feature type="domain" description="Ion transport" evidence="14">
    <location>
        <begin position="521"/>
        <end position="754"/>
    </location>
</feature>
<dbReference type="SMART" id="SM00248">
    <property type="entry name" value="ANK"/>
    <property type="match status" value="8"/>
</dbReference>
<protein>
    <recommendedName>
        <fullName evidence="14">Ion transport domain-containing protein</fullName>
    </recommendedName>
</protein>
<dbReference type="Pfam" id="PF00520">
    <property type="entry name" value="Ion_trans"/>
    <property type="match status" value="1"/>
</dbReference>
<evidence type="ECO:0000256" key="2">
    <source>
        <dbReference type="ARBA" id="ARBA00022448"/>
    </source>
</evidence>
<evidence type="ECO:0000259" key="14">
    <source>
        <dbReference type="Pfam" id="PF00520"/>
    </source>
</evidence>
<keyword evidence="10" id="KW-0407">Ion channel</keyword>
<comment type="subcellular location">
    <subcellularLocation>
        <location evidence="1">Membrane</location>
        <topology evidence="1">Multi-pass membrane protein</topology>
    </subcellularLocation>
</comment>
<feature type="transmembrane region" description="Helical" evidence="13">
    <location>
        <begin position="594"/>
        <end position="613"/>
    </location>
</feature>
<dbReference type="InterPro" id="IPR005821">
    <property type="entry name" value="Ion_trans_dom"/>
</dbReference>
<evidence type="ECO:0000256" key="4">
    <source>
        <dbReference type="ARBA" id="ARBA00022692"/>
    </source>
</evidence>
<evidence type="ECO:0000256" key="9">
    <source>
        <dbReference type="ARBA" id="ARBA00023136"/>
    </source>
</evidence>
<sequence>MAEHIQMLGRDLNGGPCSVDAYKELLVAFRMRDPLKLDKILSNIDDPDHWFGDPDYGTLLDMCAMDGKCSGLIRIVLKHGADPNKINPVRKKGPIHVISQNNDIESLRVLLESPKIDVNLLDNTGSSALHYAAKQEDTNATAIKLLIEYNADINLLNRKNKSPLHIAIDNDNIEAINLLIEAGANLELKNIDGETLKDIIINDFPDIDLKNLLTKSKTVRKTRNEVTHNDLFAFLRERRYDDFVENLKDNKQLLEENDGYHTFLQYSCEFGLEEFVEALLNLGADPNKTNPALRQTPLMLAARRGHPAIISKLLRFNDILDFSPVDSETVLHCVVDGMQSLTVNGHSDYLQCLNILLTKAPKTKLNINQQDFKGNTALHYAAKLRQDRFVLLLLEHGAYIGVENIMHEPACADIAYDTFLEHLDTCIATNDALPREDNFEITFNYDFLLMKKWNNNEMTDIETNIKHNKYILSETLPLLHIAKNRELRPLLKHPIFTSFLHLKWNRIKKYFYINLCFYLLFWIFLTSYILGIYSNQTVNKMENLNSTLINENQADNKSNPIWIIVTFLLILLFLRELFQLCISPVKYITSAENWLEIGIIIITFIILFTKSSVVLKHQISAIGIMLSWSELVLLIGRHPALSTNIEMLKTVSYNFLKFLAWYSILIIAFALSFYTLFKDSVSDDENFFEDPGNSVFKTVVMLTGEFDASSIPFVQHPITSHVLFVLFVFLIAIVLFNLLNGLAVSDTQAIRSDAELVSIVSRSKLISYLEETLANPSTIIETLSKCLAFTYKPISSINLAQSLQQDQTVRVLPNMGYSITAESLSRNDNSLPNKKWKSRKRDPCPDILLGIYMDPSVVERASHVLKCKSERLLIQKAKEEEKEKEKQLKEEINNFRQSLKTLTDMVLENKTTLDNILQGLSTKYR</sequence>
<dbReference type="PROSITE" id="PS50297">
    <property type="entry name" value="ANK_REP_REGION"/>
    <property type="match status" value="3"/>
</dbReference>
<dbReference type="PANTHER" id="PTHR47143">
    <property type="entry name" value="TRANSIENT RECEPTOR POTENTIAL CATION CHANNEL PROTEIN PAINLESS"/>
    <property type="match status" value="1"/>
</dbReference>
<evidence type="ECO:0000256" key="3">
    <source>
        <dbReference type="ARBA" id="ARBA00022606"/>
    </source>
</evidence>
<gene>
    <name evidence="15" type="ORF">O3M35_003760</name>
</gene>
<evidence type="ECO:0000256" key="5">
    <source>
        <dbReference type="ARBA" id="ARBA00022737"/>
    </source>
</evidence>
<feature type="transmembrane region" description="Helical" evidence="13">
    <location>
        <begin position="561"/>
        <end position="582"/>
    </location>
</feature>
<keyword evidence="2" id="KW-0813">Transport</keyword>
<evidence type="ECO:0000256" key="10">
    <source>
        <dbReference type="ARBA" id="ARBA00023303"/>
    </source>
</evidence>
<keyword evidence="9 13" id="KW-0472">Membrane</keyword>
<dbReference type="PROSITE" id="PS50088">
    <property type="entry name" value="ANK_REPEAT"/>
    <property type="match status" value="3"/>
</dbReference>
<dbReference type="InterPro" id="IPR036770">
    <property type="entry name" value="Ankyrin_rpt-contain_sf"/>
</dbReference>
<keyword evidence="16" id="KW-1185">Reference proteome</keyword>
<dbReference type="Proteomes" id="UP001461498">
    <property type="component" value="Unassembled WGS sequence"/>
</dbReference>
<dbReference type="GO" id="GO:0034703">
    <property type="term" value="C:cation channel complex"/>
    <property type="evidence" value="ECO:0007669"/>
    <property type="project" value="UniProtKB-ARBA"/>
</dbReference>
<dbReference type="AlphaFoldDB" id="A0AAW1CK61"/>